<dbReference type="Pfam" id="PF00005">
    <property type="entry name" value="ABC_tran"/>
    <property type="match status" value="1"/>
</dbReference>
<sequence length="127" mass="14076">MIEANGITLQYGKRRLFENVNITFSAGNCYGLIGANGSGKSTFLKILSGEIESTAGNIGISPGERLSILKQDQFAYDEHKVLDTVMMGYTKLYANIQEKDILYAKEDFSDDDGLRVSELEGEFTEMD</sequence>
<dbReference type="EMBL" id="UOEN01000151">
    <property type="protein sequence ID" value="VAW13163.1"/>
    <property type="molecule type" value="Genomic_DNA"/>
</dbReference>
<feature type="non-terminal residue" evidence="2">
    <location>
        <position position="127"/>
    </location>
</feature>
<gene>
    <name evidence="2" type="ORF">MNBD_BACTEROID05-48</name>
</gene>
<dbReference type="PANTHER" id="PTHR42855:SF2">
    <property type="entry name" value="DRUG RESISTANCE ABC TRANSPORTER,ATP-BINDING PROTEIN"/>
    <property type="match status" value="1"/>
</dbReference>
<dbReference type="InterPro" id="IPR051309">
    <property type="entry name" value="ABCF_ATPase"/>
</dbReference>
<dbReference type="InterPro" id="IPR003439">
    <property type="entry name" value="ABC_transporter-like_ATP-bd"/>
</dbReference>
<organism evidence="2">
    <name type="scientific">hydrothermal vent metagenome</name>
    <dbReference type="NCBI Taxonomy" id="652676"/>
    <lineage>
        <taxon>unclassified sequences</taxon>
        <taxon>metagenomes</taxon>
        <taxon>ecological metagenomes</taxon>
    </lineage>
</organism>
<protein>
    <submittedName>
        <fullName evidence="2">Bis-ABC ATPase YbiT</fullName>
    </submittedName>
</protein>
<feature type="domain" description="ABC transporter" evidence="1">
    <location>
        <begin position="18"/>
        <end position="81"/>
    </location>
</feature>
<dbReference type="PANTHER" id="PTHR42855">
    <property type="entry name" value="ABC TRANSPORTER ATP-BINDING SUBUNIT"/>
    <property type="match status" value="1"/>
</dbReference>
<accession>A0A3B0TAR0</accession>
<reference evidence="2" key="1">
    <citation type="submission" date="2018-06" db="EMBL/GenBank/DDBJ databases">
        <authorList>
            <person name="Zhirakovskaya E."/>
        </authorList>
    </citation>
    <scope>NUCLEOTIDE SEQUENCE</scope>
</reference>
<dbReference type="InterPro" id="IPR027417">
    <property type="entry name" value="P-loop_NTPase"/>
</dbReference>
<proteinExistence type="predicted"/>
<evidence type="ECO:0000313" key="2">
    <source>
        <dbReference type="EMBL" id="VAW13163.1"/>
    </source>
</evidence>
<dbReference type="GO" id="GO:0005524">
    <property type="term" value="F:ATP binding"/>
    <property type="evidence" value="ECO:0007669"/>
    <property type="project" value="InterPro"/>
</dbReference>
<dbReference type="AlphaFoldDB" id="A0A3B0TAR0"/>
<dbReference type="SUPFAM" id="SSF52540">
    <property type="entry name" value="P-loop containing nucleoside triphosphate hydrolases"/>
    <property type="match status" value="1"/>
</dbReference>
<dbReference type="GO" id="GO:0016887">
    <property type="term" value="F:ATP hydrolysis activity"/>
    <property type="evidence" value="ECO:0007669"/>
    <property type="project" value="InterPro"/>
</dbReference>
<dbReference type="Gene3D" id="3.40.50.300">
    <property type="entry name" value="P-loop containing nucleotide triphosphate hydrolases"/>
    <property type="match status" value="1"/>
</dbReference>
<name>A0A3B0TAR0_9ZZZZ</name>
<evidence type="ECO:0000259" key="1">
    <source>
        <dbReference type="Pfam" id="PF00005"/>
    </source>
</evidence>